<dbReference type="CDD" id="cd06340">
    <property type="entry name" value="PBP1_ABC_ligand_binding-like"/>
    <property type="match status" value="1"/>
</dbReference>
<keyword evidence="6" id="KW-1185">Reference proteome</keyword>
<dbReference type="InterPro" id="IPR028081">
    <property type="entry name" value="Leu-bd"/>
</dbReference>
<comment type="caution">
    <text evidence="5">The sequence shown here is derived from an EMBL/GenBank/DDBJ whole genome shotgun (WGS) entry which is preliminary data.</text>
</comment>
<sequence>MRKLSWLLFVIAAVIMLSACGNSSSDSSTDTETSSEGDTIKIGTILPLSGASAQLGENSKKAIDMAVEEINEAGGIKALGGKKLEIVYADSQGDPPTGVSEAERLLSDPEIVLLNGAWQSGVTLPASEVAERNGKIWIAPVPSEDSITERGFKYVFRLADTSTMRVAAQIAFLKDLNKIEPIKTVAVLYENTAWGTGVADTWKEELPANGFEIVLAEGYDGNAADLTPVATKVKNVNPDVVLMVSYLKDATLLTNAFVQQKVTPKAFIGTSGGYADAEYLKNVGTNALNFFDVAAWESDVNRPFSPEVNNKFKEKYGHDMNGEMVKEYVAIYTIADALERAGTTESEALREAFASTSITEGPTQMYASEIHFDETGTLPDPGLVIVQFQEVDGEMQRVTVYPFADAREGAELVYPYQPK</sequence>
<dbReference type="Gene3D" id="3.40.50.2300">
    <property type="match status" value="2"/>
</dbReference>
<feature type="domain" description="Leucine-binding protein" evidence="4">
    <location>
        <begin position="39"/>
        <end position="367"/>
    </location>
</feature>
<dbReference type="PROSITE" id="PS51257">
    <property type="entry name" value="PROKAR_LIPOPROTEIN"/>
    <property type="match status" value="1"/>
</dbReference>
<dbReference type="PANTHER" id="PTHR30483">
    <property type="entry name" value="LEUCINE-SPECIFIC-BINDING PROTEIN"/>
    <property type="match status" value="1"/>
</dbReference>
<proteinExistence type="inferred from homology"/>
<feature type="signal peptide" evidence="3">
    <location>
        <begin position="1"/>
        <end position="19"/>
    </location>
</feature>
<name>A0A0A3JUJ3_9BACL</name>
<dbReference type="EMBL" id="JPVQ01000015">
    <property type="protein sequence ID" value="KGR90687.1"/>
    <property type="molecule type" value="Genomic_DNA"/>
</dbReference>
<evidence type="ECO:0000313" key="6">
    <source>
        <dbReference type="Proteomes" id="UP000030595"/>
    </source>
</evidence>
<dbReference type="AlphaFoldDB" id="A0A0A3JUJ3"/>
<evidence type="ECO:0000313" key="5">
    <source>
        <dbReference type="EMBL" id="KGR90687.1"/>
    </source>
</evidence>
<dbReference type="eggNOG" id="COG0683">
    <property type="taxonomic scope" value="Bacteria"/>
</dbReference>
<dbReference type="Proteomes" id="UP000030595">
    <property type="component" value="Unassembled WGS sequence"/>
</dbReference>
<evidence type="ECO:0000256" key="2">
    <source>
        <dbReference type="ARBA" id="ARBA00022729"/>
    </source>
</evidence>
<gene>
    <name evidence="5" type="ORF">CD30_10020</name>
</gene>
<comment type="similarity">
    <text evidence="1">Belongs to the leucine-binding protein family.</text>
</comment>
<feature type="chain" id="PRO_5039078393" description="Leucine-binding protein domain-containing protein" evidence="3">
    <location>
        <begin position="20"/>
        <end position="419"/>
    </location>
</feature>
<evidence type="ECO:0000256" key="1">
    <source>
        <dbReference type="ARBA" id="ARBA00010062"/>
    </source>
</evidence>
<evidence type="ECO:0000256" key="3">
    <source>
        <dbReference type="SAM" id="SignalP"/>
    </source>
</evidence>
<reference evidence="5 6" key="1">
    <citation type="submission" date="2014-02" db="EMBL/GenBank/DDBJ databases">
        <title>Draft genome sequence of Lysinibacillus massiliensis CCUG 49529.</title>
        <authorList>
            <person name="Zhang F."/>
            <person name="Wang G."/>
            <person name="Zhang L."/>
        </authorList>
    </citation>
    <scope>NUCLEOTIDE SEQUENCE [LARGE SCALE GENOMIC DNA]</scope>
    <source>
        <strain evidence="5 6">CCUG 49529</strain>
    </source>
</reference>
<dbReference type="RefSeq" id="WP_036175984.1">
    <property type="nucleotide sequence ID" value="NZ_AVCZ01000015.1"/>
</dbReference>
<accession>A0A0A3JUJ3</accession>
<organism evidence="5 6">
    <name type="scientific">Ureibacillus massiliensis 4400831 = CIP 108448 = CCUG 49529</name>
    <dbReference type="NCBI Taxonomy" id="1211035"/>
    <lineage>
        <taxon>Bacteria</taxon>
        <taxon>Bacillati</taxon>
        <taxon>Bacillota</taxon>
        <taxon>Bacilli</taxon>
        <taxon>Bacillales</taxon>
        <taxon>Caryophanaceae</taxon>
        <taxon>Ureibacillus</taxon>
    </lineage>
</organism>
<protein>
    <recommendedName>
        <fullName evidence="4">Leucine-binding protein domain-containing protein</fullName>
    </recommendedName>
</protein>
<keyword evidence="2 3" id="KW-0732">Signal</keyword>
<dbReference type="InterPro" id="IPR028082">
    <property type="entry name" value="Peripla_BP_I"/>
</dbReference>
<dbReference type="Pfam" id="PF13458">
    <property type="entry name" value="Peripla_BP_6"/>
    <property type="match status" value="1"/>
</dbReference>
<dbReference type="OrthoDB" id="9783240at2"/>
<evidence type="ECO:0000259" key="4">
    <source>
        <dbReference type="Pfam" id="PF13458"/>
    </source>
</evidence>
<dbReference type="SUPFAM" id="SSF53822">
    <property type="entry name" value="Periplasmic binding protein-like I"/>
    <property type="match status" value="1"/>
</dbReference>
<dbReference type="InterPro" id="IPR051010">
    <property type="entry name" value="BCAA_transport"/>
</dbReference>